<keyword evidence="3" id="KW-0804">Transcription</keyword>
<feature type="region of interest" description="Disordered" evidence="4">
    <location>
        <begin position="76"/>
        <end position="95"/>
    </location>
</feature>
<keyword evidence="7" id="KW-1185">Reference proteome</keyword>
<dbReference type="Proteomes" id="UP000325684">
    <property type="component" value="Unassembled WGS sequence"/>
</dbReference>
<sequence>MIENMNETEEGAAEAIVRRMKFLMSRGVTQTTLGTAADISQPTISKWLNLEKPKMTYENAVKMDRALRVFEEKILGNGDRIEPTPPHPRDPEPEPNGVFAGAVRFAPERLPIFGEAVAGDDGMFEFNGQVIDTIGRPPNLASVKSAYGVYVRGTSMYPRYNEGEVVHVNPVKPARPGHDVLVQILPEVEGDPPLGFIKRLVKREGHELILEQLNPPEGQDRLMRFPQERVHSVHRIVGMSED</sequence>
<dbReference type="InterPro" id="IPR015927">
    <property type="entry name" value="Peptidase_S24_S26A/B/C"/>
</dbReference>
<dbReference type="CDD" id="cd06529">
    <property type="entry name" value="S24_LexA-like"/>
    <property type="match status" value="1"/>
</dbReference>
<feature type="compositionally biased region" description="Basic and acidic residues" evidence="4">
    <location>
        <begin position="76"/>
        <end position="92"/>
    </location>
</feature>
<evidence type="ECO:0000313" key="7">
    <source>
        <dbReference type="Proteomes" id="UP000325684"/>
    </source>
</evidence>
<dbReference type="PANTHER" id="PTHR40661:SF3">
    <property type="entry name" value="FELS-1 PROPHAGE TRANSCRIPTIONAL REGULATOR"/>
    <property type="match status" value="1"/>
</dbReference>
<evidence type="ECO:0000256" key="1">
    <source>
        <dbReference type="ARBA" id="ARBA00023015"/>
    </source>
</evidence>
<dbReference type="InterPro" id="IPR001387">
    <property type="entry name" value="Cro/C1-type_HTH"/>
</dbReference>
<dbReference type="Gene3D" id="2.10.109.10">
    <property type="entry name" value="Umud Fragment, subunit A"/>
    <property type="match status" value="1"/>
</dbReference>
<dbReference type="EMBL" id="VCMV01000003">
    <property type="protein sequence ID" value="KAB0269015.1"/>
    <property type="molecule type" value="Genomic_DNA"/>
</dbReference>
<dbReference type="AlphaFoldDB" id="A0A5N3PH88"/>
<dbReference type="GO" id="GO:0003677">
    <property type="term" value="F:DNA binding"/>
    <property type="evidence" value="ECO:0007669"/>
    <property type="project" value="UniProtKB-KW"/>
</dbReference>
<organism evidence="6 7">
    <name type="scientific">Microvirga brassicacearum</name>
    <dbReference type="NCBI Taxonomy" id="2580413"/>
    <lineage>
        <taxon>Bacteria</taxon>
        <taxon>Pseudomonadati</taxon>
        <taxon>Pseudomonadota</taxon>
        <taxon>Alphaproteobacteria</taxon>
        <taxon>Hyphomicrobiales</taxon>
        <taxon>Methylobacteriaceae</taxon>
        <taxon>Microvirga</taxon>
    </lineage>
</organism>
<dbReference type="InterPro" id="IPR039418">
    <property type="entry name" value="LexA-like"/>
</dbReference>
<gene>
    <name evidence="6" type="ORF">FEZ63_02595</name>
</gene>
<evidence type="ECO:0000256" key="4">
    <source>
        <dbReference type="SAM" id="MobiDB-lite"/>
    </source>
</evidence>
<dbReference type="RefSeq" id="WP_150942072.1">
    <property type="nucleotide sequence ID" value="NZ_VCMV01000003.1"/>
</dbReference>
<dbReference type="Pfam" id="PF00717">
    <property type="entry name" value="Peptidase_S24"/>
    <property type="match status" value="1"/>
</dbReference>
<protein>
    <recommendedName>
        <fullName evidence="5">HTH cro/C1-type domain-containing protein</fullName>
    </recommendedName>
</protein>
<dbReference type="Gene3D" id="1.10.260.40">
    <property type="entry name" value="lambda repressor-like DNA-binding domains"/>
    <property type="match status" value="1"/>
</dbReference>
<dbReference type="SUPFAM" id="SSF47413">
    <property type="entry name" value="lambda repressor-like DNA-binding domains"/>
    <property type="match status" value="1"/>
</dbReference>
<keyword evidence="1" id="KW-0805">Transcription regulation</keyword>
<dbReference type="SUPFAM" id="SSF51306">
    <property type="entry name" value="LexA/Signal peptidase"/>
    <property type="match status" value="1"/>
</dbReference>
<evidence type="ECO:0000313" key="6">
    <source>
        <dbReference type="EMBL" id="KAB0269015.1"/>
    </source>
</evidence>
<name>A0A5N3PH88_9HYPH</name>
<reference evidence="6 7" key="1">
    <citation type="journal article" date="2019" name="Microorganisms">
        <title>Genome Insights into the Novel Species Microvirga brassicacearum, a Rapeseed Endophyte with Biotechnological Potential.</title>
        <authorList>
            <person name="Jimenez-Gomez A."/>
            <person name="Saati-Santamaria Z."/>
            <person name="Igual J.M."/>
            <person name="Rivas R."/>
            <person name="Mateos P.F."/>
            <person name="Garcia-Fraile P."/>
        </authorList>
    </citation>
    <scope>NUCLEOTIDE SEQUENCE [LARGE SCALE GENOMIC DNA]</scope>
    <source>
        <strain evidence="6 7">CDVBN77</strain>
    </source>
</reference>
<evidence type="ECO:0000259" key="5">
    <source>
        <dbReference type="PROSITE" id="PS50943"/>
    </source>
</evidence>
<proteinExistence type="predicted"/>
<feature type="domain" description="HTH cro/C1-type" evidence="5">
    <location>
        <begin position="25"/>
        <end position="75"/>
    </location>
</feature>
<dbReference type="PROSITE" id="PS50943">
    <property type="entry name" value="HTH_CROC1"/>
    <property type="match status" value="1"/>
</dbReference>
<comment type="caution">
    <text evidence="6">The sequence shown here is derived from an EMBL/GenBank/DDBJ whole genome shotgun (WGS) entry which is preliminary data.</text>
</comment>
<dbReference type="PANTHER" id="PTHR40661">
    <property type="match status" value="1"/>
</dbReference>
<dbReference type="CDD" id="cd00093">
    <property type="entry name" value="HTH_XRE"/>
    <property type="match status" value="1"/>
</dbReference>
<keyword evidence="2" id="KW-0238">DNA-binding</keyword>
<dbReference type="InterPro" id="IPR010982">
    <property type="entry name" value="Lambda_DNA-bd_dom_sf"/>
</dbReference>
<evidence type="ECO:0000256" key="3">
    <source>
        <dbReference type="ARBA" id="ARBA00023163"/>
    </source>
</evidence>
<evidence type="ECO:0000256" key="2">
    <source>
        <dbReference type="ARBA" id="ARBA00023125"/>
    </source>
</evidence>
<dbReference type="OrthoDB" id="528805at2"/>
<accession>A0A5N3PH88</accession>
<dbReference type="InterPro" id="IPR036286">
    <property type="entry name" value="LexA/Signal_pep-like_sf"/>
</dbReference>